<evidence type="ECO:0000259" key="4">
    <source>
        <dbReference type="Pfam" id="PF18435"/>
    </source>
</evidence>
<organism evidence="5 6">
    <name type="scientific">Pasteurella bettyae CCUG 2042</name>
    <dbReference type="NCBI Taxonomy" id="1095749"/>
    <lineage>
        <taxon>Bacteria</taxon>
        <taxon>Pseudomonadati</taxon>
        <taxon>Pseudomonadota</taxon>
        <taxon>Gammaproteobacteria</taxon>
        <taxon>Pasteurellales</taxon>
        <taxon>Pasteurellaceae</taxon>
        <taxon>Pasteurella</taxon>
    </lineage>
</organism>
<gene>
    <name evidence="5" type="ORF">HMPREF1052_2170</name>
</gene>
<evidence type="ECO:0000313" key="6">
    <source>
        <dbReference type="Proteomes" id="UP000006457"/>
    </source>
</evidence>
<name>I3DGR9_9PAST</name>
<dbReference type="EC" id="3.1.-.-" evidence="5"/>
<dbReference type="InterPro" id="IPR050955">
    <property type="entry name" value="Plant_Biomass_Hydrol_Est"/>
</dbReference>
<dbReference type="eggNOG" id="COG4099">
    <property type="taxonomic scope" value="Bacteria"/>
</dbReference>
<dbReference type="EMBL" id="AJSX01000012">
    <property type="protein sequence ID" value="EIJ70912.1"/>
    <property type="molecule type" value="Genomic_DNA"/>
</dbReference>
<dbReference type="Pfam" id="PF18435">
    <property type="entry name" value="EstA_Ig_like"/>
    <property type="match status" value="1"/>
</dbReference>
<dbReference type="Gene3D" id="2.60.40.2180">
    <property type="match status" value="1"/>
</dbReference>
<keyword evidence="6" id="KW-1185">Reference proteome</keyword>
<feature type="chain" id="PRO_5003669825" evidence="2">
    <location>
        <begin position="21"/>
        <end position="450"/>
    </location>
</feature>
<dbReference type="SUPFAM" id="SSF53474">
    <property type="entry name" value="alpha/beta-Hydrolases"/>
    <property type="match status" value="1"/>
</dbReference>
<dbReference type="PANTHER" id="PTHR43037">
    <property type="entry name" value="UNNAMED PRODUCT-RELATED"/>
    <property type="match status" value="1"/>
</dbReference>
<feature type="signal peptide" evidence="2">
    <location>
        <begin position="1"/>
        <end position="20"/>
    </location>
</feature>
<proteinExistence type="predicted"/>
<evidence type="ECO:0000256" key="1">
    <source>
        <dbReference type="ARBA" id="ARBA00022729"/>
    </source>
</evidence>
<reference evidence="5 6" key="1">
    <citation type="submission" date="2012-03" db="EMBL/GenBank/DDBJ databases">
        <authorList>
            <person name="Harkins D.M."/>
            <person name="Madupu R."/>
            <person name="Durkin A.S."/>
            <person name="Torralba M."/>
            <person name="Methe B."/>
            <person name="Sutton G.G."/>
            <person name="Nelson K.E."/>
        </authorList>
    </citation>
    <scope>NUCLEOTIDE SEQUENCE [LARGE SCALE GENOMIC DNA]</scope>
    <source>
        <strain evidence="5 6">CCUG 2042</strain>
    </source>
</reference>
<evidence type="ECO:0000313" key="5">
    <source>
        <dbReference type="EMBL" id="EIJ70912.1"/>
    </source>
</evidence>
<dbReference type="GO" id="GO:0016787">
    <property type="term" value="F:hydrolase activity"/>
    <property type="evidence" value="ECO:0007669"/>
    <property type="project" value="UniProtKB-KW"/>
</dbReference>
<dbReference type="InterPro" id="IPR003140">
    <property type="entry name" value="PLipase/COase/thioEstase"/>
</dbReference>
<dbReference type="InterPro" id="IPR029058">
    <property type="entry name" value="AB_hydrolase_fold"/>
</dbReference>
<dbReference type="InterPro" id="IPR041172">
    <property type="entry name" value="EstA_Ig-like_N"/>
</dbReference>
<dbReference type="Gene3D" id="3.40.50.1820">
    <property type="entry name" value="alpha/beta hydrolase"/>
    <property type="match status" value="1"/>
</dbReference>
<accession>I3DGR9</accession>
<dbReference type="PATRIC" id="fig|1095749.3.peg.602"/>
<keyword evidence="1 2" id="KW-0732">Signal</keyword>
<keyword evidence="5" id="KW-0378">Hydrolase</keyword>
<dbReference type="AlphaFoldDB" id="I3DGR9"/>
<dbReference type="Proteomes" id="UP000006457">
    <property type="component" value="Unassembled WGS sequence"/>
</dbReference>
<feature type="domain" description="Esterase Ig-like N-terminal" evidence="4">
    <location>
        <begin position="32"/>
        <end position="176"/>
    </location>
</feature>
<evidence type="ECO:0000256" key="2">
    <source>
        <dbReference type="SAM" id="SignalP"/>
    </source>
</evidence>
<evidence type="ECO:0000259" key="3">
    <source>
        <dbReference type="Pfam" id="PF02230"/>
    </source>
</evidence>
<dbReference type="OrthoDB" id="9764953at2"/>
<comment type="caution">
    <text evidence="5">The sequence shown here is derived from an EMBL/GenBank/DDBJ whole genome shotgun (WGS) entry which is preliminary data.</text>
</comment>
<sequence>MLKTSLLALSLFSLLSMAQAQDDMPQAPLKVNATLLAEVTAQGQKVNAVALEYEDNVLSGSDLRQIYQISTALDNKEKESRSVLNAYVNDAAEITSTPKAGRFVIIELDTQDKNADLYSVKTENDKPMQFRAKDKDGKVINIEKTQNIKVPEYYQDRLVYQIAQTGYLKLTNGKTLDKSQVTQHATKDHVKTSFIDDFKAQKVFLHDHNNILNYRVYIPKLKQSKKYPLTIFLHGSGQVGTDNMAHIVANKGAISTLQYEPGFVLAPQYGSVFDPFDDVNKGHKGGIHWQTDNRQELVLKMIDDTLKANAQIDRHRIYLVGLSRGAEGALQLLLKRPQFFAGAILASGREAYTIEWMNGNANKTNLAAIKDVPIWFFHSKEDKVSPVQGSRINYQILTQELQASHMKYTEFTMQSAGDNGIVNASAHNTWDAVFNSPEVMKWLLNQKLTK</sequence>
<feature type="domain" description="Phospholipase/carboxylesterase/thioesterase" evidence="3">
    <location>
        <begin position="223"/>
        <end position="410"/>
    </location>
</feature>
<dbReference type="Pfam" id="PF02230">
    <property type="entry name" value="Abhydrolase_2"/>
    <property type="match status" value="1"/>
</dbReference>
<dbReference type="RefSeq" id="WP_005759501.1">
    <property type="nucleotide sequence ID" value="NZ_AJSX01000012.1"/>
</dbReference>
<protein>
    <submittedName>
        <fullName evidence="5">Phospholipase/carboxylesterase</fullName>
        <ecNumber evidence="5">3.1.-.-</ecNumber>
    </submittedName>
</protein>
<dbReference type="PANTHER" id="PTHR43037:SF1">
    <property type="entry name" value="BLL1128 PROTEIN"/>
    <property type="match status" value="1"/>
</dbReference>